<comment type="similarity">
    <text evidence="2">Belongs to the EAF1 family.</text>
</comment>
<evidence type="ECO:0000259" key="10">
    <source>
        <dbReference type="PROSITE" id="PS50090"/>
    </source>
</evidence>
<keyword evidence="4" id="KW-0156">Chromatin regulator</keyword>
<evidence type="ECO:0000256" key="9">
    <source>
        <dbReference type="SAM" id="MobiDB-lite"/>
    </source>
</evidence>
<evidence type="ECO:0000256" key="7">
    <source>
        <dbReference type="ARBA" id="ARBA00025178"/>
    </source>
</evidence>
<feature type="region of interest" description="Disordered" evidence="9">
    <location>
        <begin position="221"/>
        <end position="258"/>
    </location>
</feature>
<dbReference type="InterPro" id="IPR009057">
    <property type="entry name" value="Homeodomain-like_sf"/>
</dbReference>
<dbReference type="CDD" id="cd00167">
    <property type="entry name" value="SANT"/>
    <property type="match status" value="1"/>
</dbReference>
<comment type="function">
    <text evidence="7">Component of the NuA4 histone acetyltransferase complex which is involved in transcriptional activation of selected genes principally by acetylation of nucleosomal histone H4 and H2A. The NuA4 complex is also involved in DNA repair.</text>
</comment>
<dbReference type="PANTHER" id="PTHR46459">
    <property type="entry name" value="E1A-BINDING PROTEIN P400-RELATED"/>
    <property type="match status" value="1"/>
</dbReference>
<dbReference type="SMART" id="SM00717">
    <property type="entry name" value="SANT"/>
    <property type="match status" value="1"/>
</dbReference>
<evidence type="ECO:0000256" key="4">
    <source>
        <dbReference type="ARBA" id="ARBA00022853"/>
    </source>
</evidence>
<proteinExistence type="inferred from homology"/>
<reference evidence="12" key="1">
    <citation type="submission" date="2021-01" db="EMBL/GenBank/DDBJ databases">
        <title>Metabolic potential, ecology and presence of endohyphal bacteria is reflected in genomic diversity of Mucoromycotina.</title>
        <authorList>
            <person name="Muszewska A."/>
            <person name="Okrasinska A."/>
            <person name="Steczkiewicz K."/>
            <person name="Drgas O."/>
            <person name="Orlowska M."/>
            <person name="Perlinska-Lenart U."/>
            <person name="Aleksandrzak-Piekarczyk T."/>
            <person name="Szatraj K."/>
            <person name="Zielenkiewicz U."/>
            <person name="Pilsyk S."/>
            <person name="Malc E."/>
            <person name="Mieczkowski P."/>
            <person name="Kruszewska J.S."/>
            <person name="Biernat P."/>
            <person name="Pawlowska J."/>
        </authorList>
    </citation>
    <scope>NUCLEOTIDE SEQUENCE</scope>
    <source>
        <strain evidence="12">WA0000018081</strain>
    </source>
</reference>
<dbReference type="SUPFAM" id="SSF46689">
    <property type="entry name" value="Homeodomain-like"/>
    <property type="match status" value="1"/>
</dbReference>
<dbReference type="Pfam" id="PF13921">
    <property type="entry name" value="Myb_DNA-bind_6"/>
    <property type="match status" value="1"/>
</dbReference>
<evidence type="ECO:0000313" key="12">
    <source>
        <dbReference type="EMBL" id="KAG2229338.1"/>
    </source>
</evidence>
<dbReference type="Gene3D" id="1.10.10.60">
    <property type="entry name" value="Homeodomain-like"/>
    <property type="match status" value="1"/>
</dbReference>
<keyword evidence="13" id="KW-1185">Reference proteome</keyword>
<feature type="region of interest" description="Disordered" evidence="9">
    <location>
        <begin position="400"/>
        <end position="432"/>
    </location>
</feature>
<feature type="region of interest" description="Disordered" evidence="9">
    <location>
        <begin position="533"/>
        <end position="569"/>
    </location>
</feature>
<accession>A0A8H7SJ22</accession>
<evidence type="ECO:0000256" key="2">
    <source>
        <dbReference type="ARBA" id="ARBA00008913"/>
    </source>
</evidence>
<dbReference type="Pfam" id="PF07529">
    <property type="entry name" value="HSA"/>
    <property type="match status" value="1"/>
</dbReference>
<evidence type="ECO:0000256" key="1">
    <source>
        <dbReference type="ARBA" id="ARBA00004123"/>
    </source>
</evidence>
<evidence type="ECO:0000259" key="11">
    <source>
        <dbReference type="PROSITE" id="PS51204"/>
    </source>
</evidence>
<name>A0A8H7SJ22_9FUNG</name>
<keyword evidence="5" id="KW-0234">DNA repair</keyword>
<feature type="compositionally biased region" description="Acidic residues" evidence="9">
    <location>
        <begin position="235"/>
        <end position="248"/>
    </location>
</feature>
<feature type="domain" description="Myb-like" evidence="10">
    <location>
        <begin position="436"/>
        <end position="487"/>
    </location>
</feature>
<dbReference type="GO" id="GO:0035267">
    <property type="term" value="C:NuA4 histone acetyltransferase complex"/>
    <property type="evidence" value="ECO:0007669"/>
    <property type="project" value="TreeGrafter"/>
</dbReference>
<dbReference type="EMBL" id="JAEPRE010000284">
    <property type="protein sequence ID" value="KAG2229338.1"/>
    <property type="molecule type" value="Genomic_DNA"/>
</dbReference>
<sequence>MSFLNQTLPEEEGQLLLTPDEIEREQVFIAQHQASSDIFPPLIYNNNVAIVKEEPNLPKKPTMYLTTTLPRRSESKLHPVQIYNGHKFVDRRNDKPSGIDLYAWQLKANAQPLYKQLQQARKVLTTHDWMLARDELKSVKTISSIESLKKKNLWSARQLKRQKTMPRTKTHWDLLMDEMKWMRTDFKEEKKWKIANAFMISKAIMEWHHAADKSSVCVKTREPTILNEDAPIKPEEEEEEENDKEEMENNSTPRSDVIMTEPVSTHDLLLGHSAIEEEEDDDEELQNSISSQLMQDYRTLIQLLHPDQTVVRLFDETDDIISLFPDLLLYTAPDRESIGNDPYFDEIEYGRILPFKLSTQRIVLQKRTRKRNQDGQHVYHIVPDQEEEGVKILPRHERYDNSPQLSPLFSPKKLKDTPALQPHTPQPPHSARSIAWSEDDDLCLIQLIIQYSFNWDLICDALNGSRVPVNGEKRTPWDCHERWKQNNLTSLSGQINSAYVTKLKKDLSRRPSILKFDSARKRQRQYNIFEAIKKTQKKREDSNKSKSKSSLEKIVIETHGMSTQGQRLPSAMELSLHKIHREKQMAQGKST</sequence>
<dbReference type="GO" id="GO:0006325">
    <property type="term" value="P:chromatin organization"/>
    <property type="evidence" value="ECO:0007669"/>
    <property type="project" value="UniProtKB-KW"/>
</dbReference>
<evidence type="ECO:0000256" key="8">
    <source>
        <dbReference type="ARBA" id="ARBA00029670"/>
    </source>
</evidence>
<dbReference type="GO" id="GO:0006281">
    <property type="term" value="P:DNA repair"/>
    <property type="evidence" value="ECO:0007669"/>
    <property type="project" value="UniProtKB-KW"/>
</dbReference>
<keyword evidence="6" id="KW-0539">Nucleus</keyword>
<evidence type="ECO:0000256" key="6">
    <source>
        <dbReference type="ARBA" id="ARBA00023242"/>
    </source>
</evidence>
<feature type="domain" description="HSA" evidence="11">
    <location>
        <begin position="159"/>
        <end position="249"/>
    </location>
</feature>
<organism evidence="12 13">
    <name type="scientific">Thamnidium elegans</name>
    <dbReference type="NCBI Taxonomy" id="101142"/>
    <lineage>
        <taxon>Eukaryota</taxon>
        <taxon>Fungi</taxon>
        <taxon>Fungi incertae sedis</taxon>
        <taxon>Mucoromycota</taxon>
        <taxon>Mucoromycotina</taxon>
        <taxon>Mucoromycetes</taxon>
        <taxon>Mucorales</taxon>
        <taxon>Mucorineae</taxon>
        <taxon>Mucoraceae</taxon>
        <taxon>Thamnidium</taxon>
    </lineage>
</organism>
<dbReference type="PROSITE" id="PS51204">
    <property type="entry name" value="HSA"/>
    <property type="match status" value="1"/>
</dbReference>
<comment type="caution">
    <text evidence="12">The sequence shown here is derived from an EMBL/GenBank/DDBJ whole genome shotgun (WGS) entry which is preliminary data.</text>
</comment>
<dbReference type="SMART" id="SM00573">
    <property type="entry name" value="HSA"/>
    <property type="match status" value="1"/>
</dbReference>
<keyword evidence="3" id="KW-0227">DNA damage</keyword>
<evidence type="ECO:0000313" key="13">
    <source>
        <dbReference type="Proteomes" id="UP000613177"/>
    </source>
</evidence>
<dbReference type="PROSITE" id="PS50090">
    <property type="entry name" value="MYB_LIKE"/>
    <property type="match status" value="1"/>
</dbReference>
<feature type="compositionally biased region" description="Basic and acidic residues" evidence="9">
    <location>
        <begin position="538"/>
        <end position="556"/>
    </location>
</feature>
<dbReference type="AlphaFoldDB" id="A0A8H7SJ22"/>
<dbReference type="Proteomes" id="UP000613177">
    <property type="component" value="Unassembled WGS sequence"/>
</dbReference>
<evidence type="ECO:0000256" key="3">
    <source>
        <dbReference type="ARBA" id="ARBA00022763"/>
    </source>
</evidence>
<protein>
    <recommendedName>
        <fullName evidence="8">Vacuolar import and degradation protein 21</fullName>
    </recommendedName>
</protein>
<dbReference type="PANTHER" id="PTHR46459:SF1">
    <property type="entry name" value="E1A-BINDING PROTEIN P400"/>
    <property type="match status" value="1"/>
</dbReference>
<dbReference type="GO" id="GO:0003682">
    <property type="term" value="F:chromatin binding"/>
    <property type="evidence" value="ECO:0007669"/>
    <property type="project" value="TreeGrafter"/>
</dbReference>
<evidence type="ECO:0000256" key="5">
    <source>
        <dbReference type="ARBA" id="ARBA00023204"/>
    </source>
</evidence>
<dbReference type="InterPro" id="IPR001005">
    <property type="entry name" value="SANT/Myb"/>
</dbReference>
<comment type="subcellular location">
    <subcellularLocation>
        <location evidence="1">Nucleus</location>
    </subcellularLocation>
</comment>
<gene>
    <name evidence="12" type="ORF">INT48_000404</name>
</gene>
<dbReference type="InterPro" id="IPR014012">
    <property type="entry name" value="HSA_dom"/>
</dbReference>
<dbReference type="GO" id="GO:0005634">
    <property type="term" value="C:nucleus"/>
    <property type="evidence" value="ECO:0007669"/>
    <property type="project" value="UniProtKB-SubCell"/>
</dbReference>